<feature type="domain" description="Helitron helicase-like" evidence="1">
    <location>
        <begin position="4"/>
        <end position="98"/>
    </location>
</feature>
<evidence type="ECO:0000313" key="3">
    <source>
        <dbReference type="Proteomes" id="UP001188597"/>
    </source>
</evidence>
<proteinExistence type="predicted"/>
<reference evidence="2" key="1">
    <citation type="submission" date="2022-12" db="EMBL/GenBank/DDBJ databases">
        <title>Draft genome assemblies for two species of Escallonia (Escalloniales).</title>
        <authorList>
            <person name="Chanderbali A."/>
            <person name="Dervinis C."/>
            <person name="Anghel I."/>
            <person name="Soltis D."/>
            <person name="Soltis P."/>
            <person name="Zapata F."/>
        </authorList>
    </citation>
    <scope>NUCLEOTIDE SEQUENCE</scope>
    <source>
        <strain evidence="2">UCBG64.0493</strain>
        <tissue evidence="2">Leaf</tissue>
    </source>
</reference>
<dbReference type="Pfam" id="PF14214">
    <property type="entry name" value="Helitron_like_N"/>
    <property type="match status" value="1"/>
</dbReference>
<dbReference type="Proteomes" id="UP001188597">
    <property type="component" value="Unassembled WGS sequence"/>
</dbReference>
<organism evidence="2 3">
    <name type="scientific">Escallonia herrerae</name>
    <dbReference type="NCBI Taxonomy" id="1293975"/>
    <lineage>
        <taxon>Eukaryota</taxon>
        <taxon>Viridiplantae</taxon>
        <taxon>Streptophyta</taxon>
        <taxon>Embryophyta</taxon>
        <taxon>Tracheophyta</taxon>
        <taxon>Spermatophyta</taxon>
        <taxon>Magnoliopsida</taxon>
        <taxon>eudicotyledons</taxon>
        <taxon>Gunneridae</taxon>
        <taxon>Pentapetalae</taxon>
        <taxon>asterids</taxon>
        <taxon>campanulids</taxon>
        <taxon>Escalloniales</taxon>
        <taxon>Escalloniaceae</taxon>
        <taxon>Escallonia</taxon>
    </lineage>
</organism>
<sequence length="202" mass="23888">MSKICRQASGLASFFTGGSHYTQQNYQDTLALCRKYGHLDFFTTFTCNSKWSEIQHFLDFIPCQKPEDRHDIVCRVFKMKLNELMHDIRKYSIISKVRLNTSNEDFHMAYLDMAFSTKIPDEKEDPIGYNAMKQFMMHGPCGDSRSHNSETYVEKNGYPVYKRRDDGREIMGKEIPLDNRNMRLQKKTLQNYREMSVEEFDK</sequence>
<dbReference type="AlphaFoldDB" id="A0AA89BL56"/>
<gene>
    <name evidence="2" type="ORF">RJ639_028378</name>
</gene>
<dbReference type="EMBL" id="JAVXUP010000050">
    <property type="protein sequence ID" value="KAK3040682.1"/>
    <property type="molecule type" value="Genomic_DNA"/>
</dbReference>
<dbReference type="InterPro" id="IPR025476">
    <property type="entry name" value="Helitron_helicase-like"/>
</dbReference>
<comment type="caution">
    <text evidence="2">The sequence shown here is derived from an EMBL/GenBank/DDBJ whole genome shotgun (WGS) entry which is preliminary data.</text>
</comment>
<protein>
    <recommendedName>
        <fullName evidence="1">Helitron helicase-like domain-containing protein</fullName>
    </recommendedName>
</protein>
<evidence type="ECO:0000313" key="2">
    <source>
        <dbReference type="EMBL" id="KAK3040682.1"/>
    </source>
</evidence>
<name>A0AA89BL56_9ASTE</name>
<evidence type="ECO:0000259" key="1">
    <source>
        <dbReference type="Pfam" id="PF14214"/>
    </source>
</evidence>
<keyword evidence="3" id="KW-1185">Reference proteome</keyword>
<accession>A0AA89BL56</accession>